<keyword evidence="4 5" id="KW-0460">Magnesium</keyword>
<dbReference type="InterPro" id="IPR006357">
    <property type="entry name" value="HAD-SF_hydro_IIA"/>
</dbReference>
<evidence type="ECO:0000256" key="7">
    <source>
        <dbReference type="PIRSR" id="PIRSR000915-2"/>
    </source>
</evidence>
<feature type="binding site" evidence="8">
    <location>
        <position position="12"/>
    </location>
    <ligand>
        <name>Mg(2+)</name>
        <dbReference type="ChEBI" id="CHEBI:18420"/>
    </ligand>
</feature>
<dbReference type="PANTHER" id="PTHR19288:SF46">
    <property type="entry name" value="HALOACID DEHALOGENASE-LIKE HYDROLASE DOMAIN-CONTAINING PROTEIN 2"/>
    <property type="match status" value="1"/>
</dbReference>
<dbReference type="EMBL" id="CP016808">
    <property type="protein sequence ID" value="ANY70947.1"/>
    <property type="molecule type" value="Genomic_DNA"/>
</dbReference>
<keyword evidence="2 5" id="KW-0479">Metal-binding</keyword>
<organism evidence="9">
    <name type="scientific">Paenibacillus sp. BIHB 4019</name>
    <dbReference type="NCBI Taxonomy" id="1870819"/>
    <lineage>
        <taxon>Bacteria</taxon>
        <taxon>Bacillati</taxon>
        <taxon>Bacillota</taxon>
        <taxon>Bacilli</taxon>
        <taxon>Bacillales</taxon>
        <taxon>Paenibacillaceae</taxon>
        <taxon>Paenibacillus</taxon>
    </lineage>
</organism>
<evidence type="ECO:0000313" key="9">
    <source>
        <dbReference type="EMBL" id="ANY70947.1"/>
    </source>
</evidence>
<feature type="binding site" evidence="8">
    <location>
        <position position="10"/>
    </location>
    <ligand>
        <name>Mg(2+)</name>
        <dbReference type="ChEBI" id="CHEBI:18420"/>
    </ligand>
</feature>
<evidence type="ECO:0000256" key="6">
    <source>
        <dbReference type="PIRSR" id="PIRSR000915-1"/>
    </source>
</evidence>
<comment type="similarity">
    <text evidence="1 5">Belongs to the HAD-like hydrolase superfamily. NagD family.</text>
</comment>
<dbReference type="PIRSF" id="PIRSF000915">
    <property type="entry name" value="PGP-type_phosphatase"/>
    <property type="match status" value="1"/>
</dbReference>
<dbReference type="InterPro" id="IPR006354">
    <property type="entry name" value="HAD-SF_hydro_IIA_hyp1"/>
</dbReference>
<dbReference type="GO" id="GO:0016791">
    <property type="term" value="F:phosphatase activity"/>
    <property type="evidence" value="ECO:0007669"/>
    <property type="project" value="TreeGrafter"/>
</dbReference>
<evidence type="ECO:0000256" key="1">
    <source>
        <dbReference type="ARBA" id="ARBA00006696"/>
    </source>
</evidence>
<dbReference type="SUPFAM" id="SSF56784">
    <property type="entry name" value="HAD-like"/>
    <property type="match status" value="1"/>
</dbReference>
<dbReference type="NCBIfam" id="TIGR01457">
    <property type="entry name" value="HAD-SF-IIA-hyp2"/>
    <property type="match status" value="1"/>
</dbReference>
<dbReference type="InterPro" id="IPR023214">
    <property type="entry name" value="HAD_sf"/>
</dbReference>
<dbReference type="EC" id="3.1.3.-" evidence="5"/>
<dbReference type="Pfam" id="PF13344">
    <property type="entry name" value="Hydrolase_6"/>
    <property type="match status" value="1"/>
</dbReference>
<proteinExistence type="inferred from homology"/>
<gene>
    <name evidence="9" type="ORF">BBD42_23680</name>
</gene>
<accession>A0A1B2DTC7</accession>
<comment type="function">
    <text evidence="5">Catalyzes the dephosphorylation of 2-6 carbon acid sugars in vitro.</text>
</comment>
<feature type="binding site" evidence="8">
    <location>
        <position position="206"/>
    </location>
    <ligand>
        <name>Mg(2+)</name>
        <dbReference type="ChEBI" id="CHEBI:18420"/>
    </ligand>
</feature>
<dbReference type="InterPro" id="IPR036412">
    <property type="entry name" value="HAD-like_sf"/>
</dbReference>
<dbReference type="SFLD" id="SFLDG01139">
    <property type="entry name" value="C2.A:_Pyridoxal_Phosphate_Phos"/>
    <property type="match status" value="1"/>
</dbReference>
<comment type="cofactor">
    <cofactor evidence="8">
        <name>Mg(2+)</name>
        <dbReference type="ChEBI" id="CHEBI:18420"/>
    </cofactor>
    <text evidence="8">Divalent metal ions. Mg(2+) is the most effective.</text>
</comment>
<protein>
    <recommendedName>
        <fullName evidence="5">Acid sugar phosphatase</fullName>
        <ecNumber evidence="5">3.1.3.-</ecNumber>
    </recommendedName>
</protein>
<dbReference type="NCBIfam" id="TIGR01460">
    <property type="entry name" value="HAD-SF-IIA"/>
    <property type="match status" value="1"/>
</dbReference>
<feature type="binding site" evidence="7">
    <location>
        <position position="181"/>
    </location>
    <ligand>
        <name>substrate</name>
    </ligand>
</feature>
<feature type="active site" description="Nucleophile" evidence="6">
    <location>
        <position position="10"/>
    </location>
</feature>
<dbReference type="PANTHER" id="PTHR19288">
    <property type="entry name" value="4-NITROPHENYLPHOSPHATASE-RELATED"/>
    <property type="match status" value="1"/>
</dbReference>
<dbReference type="AlphaFoldDB" id="A0A1B2DTC7"/>
<dbReference type="GO" id="GO:0046872">
    <property type="term" value="F:metal ion binding"/>
    <property type="evidence" value="ECO:0007669"/>
    <property type="project" value="UniProtKB-KW"/>
</dbReference>
<evidence type="ECO:0000256" key="3">
    <source>
        <dbReference type="ARBA" id="ARBA00022801"/>
    </source>
</evidence>
<evidence type="ECO:0000256" key="2">
    <source>
        <dbReference type="ARBA" id="ARBA00022723"/>
    </source>
</evidence>
<dbReference type="SFLD" id="SFLDS00003">
    <property type="entry name" value="Haloacid_Dehalogenase"/>
    <property type="match status" value="1"/>
</dbReference>
<dbReference type="Pfam" id="PF13242">
    <property type="entry name" value="Hydrolase_like"/>
    <property type="match status" value="1"/>
</dbReference>
<evidence type="ECO:0000256" key="5">
    <source>
        <dbReference type="PIRNR" id="PIRNR000915"/>
    </source>
</evidence>
<evidence type="ECO:0000256" key="4">
    <source>
        <dbReference type="ARBA" id="ARBA00022842"/>
    </source>
</evidence>
<keyword evidence="3 9" id="KW-0378">Hydrolase</keyword>
<evidence type="ECO:0000256" key="8">
    <source>
        <dbReference type="PIRSR" id="PIRSR000915-3"/>
    </source>
</evidence>
<reference evidence="9" key="1">
    <citation type="submission" date="2016-08" db="EMBL/GenBank/DDBJ databases">
        <title>Complete Genome Seqeunce of Paenibacillus sp. BIHB 4019 from tea rhizoplane.</title>
        <authorList>
            <person name="Thakur R."/>
            <person name="Swarnkar M.K."/>
            <person name="Gulati A."/>
        </authorList>
    </citation>
    <scope>NUCLEOTIDE SEQUENCE [LARGE SCALE GENOMIC DNA]</scope>
    <source>
        <strain evidence="9">BIHB4019</strain>
    </source>
</reference>
<feature type="active site" description="Proton donor" evidence="6">
    <location>
        <position position="12"/>
    </location>
</feature>
<name>A0A1B2DTC7_9BACL</name>
<dbReference type="GO" id="GO:0005737">
    <property type="term" value="C:cytoplasm"/>
    <property type="evidence" value="ECO:0007669"/>
    <property type="project" value="TreeGrafter"/>
</dbReference>
<sequence>MPEMMGLLIDLDGTLYHGTRRIEGADALLRKLKELNLPYRFVTNNSSATPGDVAERLNRMDIPAEAQDVCTSAQAAAEYVASVKPGASVFVIGEAGLRAAIEEAGLRLTEEQPDFVIQGIDRELSYSRLSLAVRYIHGGAPFILTNPDLLLPSEGGLMPGAGSIGAMLQAAGGKEPIVIGKPSSILMDYSLKQLGLPASDTWVIGDNLATDIAAGRASGCGTLLVLTGLTTEQNYKHYSERAGCEPDKICRNLDELISYITETANS</sequence>
<dbReference type="Gene3D" id="3.40.50.1000">
    <property type="entry name" value="HAD superfamily/HAD-like"/>
    <property type="match status" value="2"/>
</dbReference>